<dbReference type="STRING" id="485915.Dret_0902"/>
<sequence length="472" mass="53242">MNSRVSTPTTAHRRHHTPKPEASSEAALKQALRREVRKRKDAEKHLEIATQFDDLTGLANRNLALRRLEQATEKARLEGGKAALLYLDLIDFKAINNAFGYECGDCILRDIGQRLQSISGASDTVARITGDEFVFLQLDIQGHDSVYSLLAAIQEVLHRPFQTKQTELLLNFCLGFSIFPDWADNWQELSRQARVALSNAKGSRENKIHAYDPAQDKSTDQFGIIQETKKALRHDEFRLHYQPIVDLKSAQVVAYESLLRWQKPDRMIPPGAFLPVIEHTEIMTEIGDFVLSTACEQMNNWLMNLSTQHAFKLSVNISANQLASENFPYEGQSLFEAYRLATQRFIFEVTETAVIENIDHAKEVLTEFANLGVEIWLDDFGTGYSSLLALRELPISVVKIDKTFVTGIDQPDFNPEFLRALINLSHDLGKRVLAEGVETRAQRDILIGYGCDLAQGFYFGHPLPPSEAVPLS</sequence>
<dbReference type="PANTHER" id="PTHR33121">
    <property type="entry name" value="CYCLIC DI-GMP PHOSPHODIESTERASE PDEF"/>
    <property type="match status" value="1"/>
</dbReference>
<dbReference type="GO" id="GO:0071111">
    <property type="term" value="F:cyclic-guanylate-specific phosphodiesterase activity"/>
    <property type="evidence" value="ECO:0007669"/>
    <property type="project" value="InterPro"/>
</dbReference>
<feature type="domain" description="GGDEF" evidence="3">
    <location>
        <begin position="80"/>
        <end position="213"/>
    </location>
</feature>
<evidence type="ECO:0000313" key="4">
    <source>
        <dbReference type="EMBL" id="ACV68193.1"/>
    </source>
</evidence>
<dbReference type="PROSITE" id="PS50887">
    <property type="entry name" value="GGDEF"/>
    <property type="match status" value="1"/>
</dbReference>
<dbReference type="SUPFAM" id="SSF141868">
    <property type="entry name" value="EAL domain-like"/>
    <property type="match status" value="1"/>
</dbReference>
<dbReference type="Pfam" id="PF00563">
    <property type="entry name" value="EAL"/>
    <property type="match status" value="1"/>
</dbReference>
<reference evidence="4 5" key="2">
    <citation type="journal article" date="2010" name="Stand. Genomic Sci.">
        <title>Complete genome sequence of Desulfohalobium retbaense type strain (HR(100)).</title>
        <authorList>
            <person name="Spring S."/>
            <person name="Nolan M."/>
            <person name="Lapidus A."/>
            <person name="Glavina Del Rio T."/>
            <person name="Copeland A."/>
            <person name="Tice H."/>
            <person name="Cheng J.F."/>
            <person name="Lucas S."/>
            <person name="Land M."/>
            <person name="Chen F."/>
            <person name="Bruce D."/>
            <person name="Goodwin L."/>
            <person name="Pitluck S."/>
            <person name="Ivanova N."/>
            <person name="Mavromatis K."/>
            <person name="Mikhailova N."/>
            <person name="Pati A."/>
            <person name="Chen A."/>
            <person name="Palaniappan K."/>
            <person name="Hauser L."/>
            <person name="Chang Y.J."/>
            <person name="Jeffries C.D."/>
            <person name="Munk C."/>
            <person name="Kiss H."/>
            <person name="Chain P."/>
            <person name="Han C."/>
            <person name="Brettin T."/>
            <person name="Detter J.C."/>
            <person name="Schuler E."/>
            <person name="Goker M."/>
            <person name="Rohde M."/>
            <person name="Bristow J."/>
            <person name="Eisen J.A."/>
            <person name="Markowitz V."/>
            <person name="Hugenholtz P."/>
            <person name="Kyrpides N.C."/>
            <person name="Klenk H.P."/>
        </authorList>
    </citation>
    <scope>NUCLEOTIDE SEQUENCE [LARGE SCALE GENOMIC DNA]</scope>
    <source>
        <strain evidence="4 5">DSM 5692</strain>
    </source>
</reference>
<dbReference type="Proteomes" id="UP000001052">
    <property type="component" value="Chromosome"/>
</dbReference>
<proteinExistence type="predicted"/>
<dbReference type="HOGENOM" id="CLU_000445_70_50_7"/>
<dbReference type="SUPFAM" id="SSF55073">
    <property type="entry name" value="Nucleotide cyclase"/>
    <property type="match status" value="1"/>
</dbReference>
<dbReference type="SMART" id="SM00052">
    <property type="entry name" value="EAL"/>
    <property type="match status" value="1"/>
</dbReference>
<organism evidence="4 5">
    <name type="scientific">Desulfohalobium retbaense (strain ATCC 49708 / DSM 5692 / JCM 16813 / HR100)</name>
    <dbReference type="NCBI Taxonomy" id="485915"/>
    <lineage>
        <taxon>Bacteria</taxon>
        <taxon>Pseudomonadati</taxon>
        <taxon>Thermodesulfobacteriota</taxon>
        <taxon>Desulfovibrionia</taxon>
        <taxon>Desulfovibrionales</taxon>
        <taxon>Desulfohalobiaceae</taxon>
        <taxon>Desulfohalobium</taxon>
    </lineage>
</organism>
<reference evidence="5" key="1">
    <citation type="submission" date="2009-09" db="EMBL/GenBank/DDBJ databases">
        <title>The complete chromosome of Desulfohalobium retbaense DSM 5692.</title>
        <authorList>
            <consortium name="US DOE Joint Genome Institute (JGI-PGF)"/>
            <person name="Lucas S."/>
            <person name="Copeland A."/>
            <person name="Lapidus A."/>
            <person name="Glavina del Rio T."/>
            <person name="Dalin E."/>
            <person name="Tice H."/>
            <person name="Bruce D."/>
            <person name="Goodwin L."/>
            <person name="Pitluck S."/>
            <person name="Kyrpides N."/>
            <person name="Mavromatis K."/>
            <person name="Ivanova N."/>
            <person name="Mikhailova N."/>
            <person name="Munk A.C."/>
            <person name="Brettin T."/>
            <person name="Detter J.C."/>
            <person name="Han C."/>
            <person name="Tapia R."/>
            <person name="Larimer F."/>
            <person name="Land M."/>
            <person name="Hauser L."/>
            <person name="Markowitz V."/>
            <person name="Cheng J.-F."/>
            <person name="Hugenholtz P."/>
            <person name="Woyke T."/>
            <person name="Wu D."/>
            <person name="Spring S."/>
            <person name="Klenk H.-P."/>
            <person name="Eisen J.A."/>
        </authorList>
    </citation>
    <scope>NUCLEOTIDE SEQUENCE [LARGE SCALE GENOMIC DNA]</scope>
    <source>
        <strain evidence="5">DSM 5692</strain>
    </source>
</reference>
<dbReference type="SMART" id="SM00267">
    <property type="entry name" value="GGDEF"/>
    <property type="match status" value="1"/>
</dbReference>
<dbReference type="CDD" id="cd01949">
    <property type="entry name" value="GGDEF"/>
    <property type="match status" value="1"/>
</dbReference>
<feature type="region of interest" description="Disordered" evidence="1">
    <location>
        <begin position="1"/>
        <end position="28"/>
    </location>
</feature>
<dbReference type="InterPro" id="IPR000160">
    <property type="entry name" value="GGDEF_dom"/>
</dbReference>
<name>C8X196_DESRD</name>
<dbReference type="RefSeq" id="WP_015751351.1">
    <property type="nucleotide sequence ID" value="NC_013223.1"/>
</dbReference>
<dbReference type="InterPro" id="IPR043128">
    <property type="entry name" value="Rev_trsase/Diguanyl_cyclase"/>
</dbReference>
<evidence type="ECO:0000313" key="5">
    <source>
        <dbReference type="Proteomes" id="UP000001052"/>
    </source>
</evidence>
<protein>
    <submittedName>
        <fullName evidence="4">Diguanylate cyclase/phosphodiesterase</fullName>
    </submittedName>
</protein>
<dbReference type="EMBL" id="CP001734">
    <property type="protein sequence ID" value="ACV68193.1"/>
    <property type="molecule type" value="Genomic_DNA"/>
</dbReference>
<accession>C8X196</accession>
<dbReference type="eggNOG" id="COG5001">
    <property type="taxonomic scope" value="Bacteria"/>
</dbReference>
<dbReference type="OrthoDB" id="7673416at2"/>
<evidence type="ECO:0000259" key="2">
    <source>
        <dbReference type="PROSITE" id="PS50883"/>
    </source>
</evidence>
<dbReference type="NCBIfam" id="TIGR00254">
    <property type="entry name" value="GGDEF"/>
    <property type="match status" value="1"/>
</dbReference>
<dbReference type="Gene3D" id="3.20.20.450">
    <property type="entry name" value="EAL domain"/>
    <property type="match status" value="1"/>
</dbReference>
<dbReference type="InterPro" id="IPR050706">
    <property type="entry name" value="Cyclic-di-GMP_PDE-like"/>
</dbReference>
<dbReference type="KEGG" id="drt:Dret_0902"/>
<gene>
    <name evidence="4" type="ordered locus">Dret_0902</name>
</gene>
<dbReference type="PROSITE" id="PS50883">
    <property type="entry name" value="EAL"/>
    <property type="match status" value="1"/>
</dbReference>
<dbReference type="Pfam" id="PF00990">
    <property type="entry name" value="GGDEF"/>
    <property type="match status" value="1"/>
</dbReference>
<dbReference type="CDD" id="cd01948">
    <property type="entry name" value="EAL"/>
    <property type="match status" value="1"/>
</dbReference>
<dbReference type="AlphaFoldDB" id="C8X196"/>
<dbReference type="InterPro" id="IPR001633">
    <property type="entry name" value="EAL_dom"/>
</dbReference>
<feature type="domain" description="EAL" evidence="2">
    <location>
        <begin position="221"/>
        <end position="472"/>
    </location>
</feature>
<dbReference type="InterPro" id="IPR035919">
    <property type="entry name" value="EAL_sf"/>
</dbReference>
<evidence type="ECO:0000256" key="1">
    <source>
        <dbReference type="SAM" id="MobiDB-lite"/>
    </source>
</evidence>
<keyword evidence="5" id="KW-1185">Reference proteome</keyword>
<dbReference type="InterPro" id="IPR029787">
    <property type="entry name" value="Nucleotide_cyclase"/>
</dbReference>
<dbReference type="Gene3D" id="3.30.70.270">
    <property type="match status" value="1"/>
</dbReference>
<dbReference type="PANTHER" id="PTHR33121:SF70">
    <property type="entry name" value="SIGNALING PROTEIN YKOW"/>
    <property type="match status" value="1"/>
</dbReference>
<evidence type="ECO:0000259" key="3">
    <source>
        <dbReference type="PROSITE" id="PS50887"/>
    </source>
</evidence>